<accession>A0ABR0UQD3</accession>
<reference evidence="4 5" key="1">
    <citation type="journal article" date="2021" name="Comput. Struct. Biotechnol. J.">
        <title>De novo genome assembly of the potent medicinal plant Rehmannia glutinosa using nanopore technology.</title>
        <authorList>
            <person name="Ma L."/>
            <person name="Dong C."/>
            <person name="Song C."/>
            <person name="Wang X."/>
            <person name="Zheng X."/>
            <person name="Niu Y."/>
            <person name="Chen S."/>
            <person name="Feng W."/>
        </authorList>
    </citation>
    <scope>NUCLEOTIDE SEQUENCE [LARGE SCALE GENOMIC DNA]</scope>
    <source>
        <strain evidence="4">DH-2019</strain>
    </source>
</reference>
<evidence type="ECO:0000256" key="2">
    <source>
        <dbReference type="ARBA" id="ARBA00022729"/>
    </source>
</evidence>
<proteinExistence type="inferred from homology"/>
<feature type="signal peptide" evidence="3">
    <location>
        <begin position="1"/>
        <end position="25"/>
    </location>
</feature>
<evidence type="ECO:0000313" key="4">
    <source>
        <dbReference type="EMBL" id="KAK6124499.1"/>
    </source>
</evidence>
<keyword evidence="5" id="KW-1185">Reference proteome</keyword>
<dbReference type="PANTHER" id="PTHR33227:SF21">
    <property type="entry name" value="F12F1.21 PROTEIN"/>
    <property type="match status" value="1"/>
</dbReference>
<dbReference type="Proteomes" id="UP001318860">
    <property type="component" value="Unassembled WGS sequence"/>
</dbReference>
<feature type="chain" id="PRO_5046502149" description="Stigma-specific STIG1-like protein 1" evidence="3">
    <location>
        <begin position="26"/>
        <end position="133"/>
    </location>
</feature>
<dbReference type="EMBL" id="JABTTQ020002396">
    <property type="protein sequence ID" value="KAK6124499.1"/>
    <property type="molecule type" value="Genomic_DNA"/>
</dbReference>
<evidence type="ECO:0000313" key="5">
    <source>
        <dbReference type="Proteomes" id="UP001318860"/>
    </source>
</evidence>
<keyword evidence="2 3" id="KW-0732">Signal</keyword>
<name>A0ABR0UQD3_REHGL</name>
<evidence type="ECO:0008006" key="6">
    <source>
        <dbReference type="Google" id="ProtNLM"/>
    </source>
</evidence>
<comment type="similarity">
    <text evidence="1">Belongs to the STIG1 family.</text>
</comment>
<protein>
    <recommendedName>
        <fullName evidence="6">Stigma-specific STIG1-like protein 1</fullName>
    </recommendedName>
</protein>
<dbReference type="Pfam" id="PF04885">
    <property type="entry name" value="Stig1"/>
    <property type="match status" value="1"/>
</dbReference>
<organism evidence="4 5">
    <name type="scientific">Rehmannia glutinosa</name>
    <name type="common">Chinese foxglove</name>
    <dbReference type="NCBI Taxonomy" id="99300"/>
    <lineage>
        <taxon>Eukaryota</taxon>
        <taxon>Viridiplantae</taxon>
        <taxon>Streptophyta</taxon>
        <taxon>Embryophyta</taxon>
        <taxon>Tracheophyta</taxon>
        <taxon>Spermatophyta</taxon>
        <taxon>Magnoliopsida</taxon>
        <taxon>eudicotyledons</taxon>
        <taxon>Gunneridae</taxon>
        <taxon>Pentapetalae</taxon>
        <taxon>asterids</taxon>
        <taxon>lamiids</taxon>
        <taxon>Lamiales</taxon>
        <taxon>Orobanchaceae</taxon>
        <taxon>Rehmannieae</taxon>
        <taxon>Rehmannia</taxon>
    </lineage>
</organism>
<evidence type="ECO:0000256" key="3">
    <source>
        <dbReference type="SAM" id="SignalP"/>
    </source>
</evidence>
<evidence type="ECO:0000256" key="1">
    <source>
        <dbReference type="ARBA" id="ARBA00006010"/>
    </source>
</evidence>
<dbReference type="PANTHER" id="PTHR33227">
    <property type="entry name" value="STIGMA-SPECIFIC STIG1-LIKE PROTEIN 3"/>
    <property type="match status" value="1"/>
</dbReference>
<sequence>MSSLKFIFIMLTMIMALAISLSAESTENVEPTSLRGVSRFLAQRTRVAFMRCNKFPRICRAKGSPGPDCCKKRCVNVAKDRLNCGKCGNKCKYSEICCKGKCVNPLRNKKHCGGCNNKCKKGSKCMFGMCSYA</sequence>
<comment type="caution">
    <text evidence="4">The sequence shown here is derived from an EMBL/GenBank/DDBJ whole genome shotgun (WGS) entry which is preliminary data.</text>
</comment>
<dbReference type="InterPro" id="IPR006969">
    <property type="entry name" value="Stig-like"/>
</dbReference>
<gene>
    <name evidence="4" type="ORF">DH2020_041752</name>
</gene>